<sequence>MTMQEPGNARAARRPLVGECFGLRGSAALDEVFRLQYDQLVRFSRIRIGNASDAEDLVQEAFLSVRRAYPDKGIGELRPLLFTTLRNLTLDYLRSGYAKRARKSDEFSALGDVLACPHSPTPEKQIIDIQSLAIVQNALARLEPRKRDALLLSRLDRLTHKEIAARLSVCPRTVRTDITEAMAAITRSLMRSSDTNQPT</sequence>
<feature type="domain" description="RNA polymerase sigma-70 region 2" evidence="5">
    <location>
        <begin position="37"/>
        <end position="95"/>
    </location>
</feature>
<dbReference type="STRING" id="1280953.HOC_20568"/>
<dbReference type="SUPFAM" id="SSF88946">
    <property type="entry name" value="Sigma2 domain of RNA polymerase sigma factors"/>
    <property type="match status" value="1"/>
</dbReference>
<evidence type="ECO:0000256" key="4">
    <source>
        <dbReference type="ARBA" id="ARBA00023163"/>
    </source>
</evidence>
<evidence type="ECO:0000313" key="8">
    <source>
        <dbReference type="Proteomes" id="UP000024942"/>
    </source>
</evidence>
<dbReference type="InterPro" id="IPR014284">
    <property type="entry name" value="RNA_pol_sigma-70_dom"/>
</dbReference>
<reference evidence="7 8" key="1">
    <citation type="journal article" date="2014" name="Antonie Van Leeuwenhoek">
        <title>Hyphomonas beringensis sp. nov. and Hyphomonas chukchiensis sp. nov., isolated from surface seawater of the Bering Sea and Chukchi Sea.</title>
        <authorList>
            <person name="Li C."/>
            <person name="Lai Q."/>
            <person name="Li G."/>
            <person name="Dong C."/>
            <person name="Wang J."/>
            <person name="Liao Y."/>
            <person name="Shao Z."/>
        </authorList>
    </citation>
    <scope>NUCLEOTIDE SEQUENCE [LARGE SCALE GENOMIC DNA]</scope>
    <source>
        <strain evidence="7 8">SCH89</strain>
    </source>
</reference>
<dbReference type="EMBL" id="ARYL01000110">
    <property type="protein sequence ID" value="KCZ97429.1"/>
    <property type="molecule type" value="Genomic_DNA"/>
</dbReference>
<keyword evidence="3" id="KW-0731">Sigma factor</keyword>
<dbReference type="AlphaFoldDB" id="A0A059G0R7"/>
<dbReference type="Pfam" id="PF08281">
    <property type="entry name" value="Sigma70_r4_2"/>
    <property type="match status" value="1"/>
</dbReference>
<dbReference type="Pfam" id="PF04542">
    <property type="entry name" value="Sigma70_r2"/>
    <property type="match status" value="1"/>
</dbReference>
<dbReference type="InterPro" id="IPR036388">
    <property type="entry name" value="WH-like_DNA-bd_sf"/>
</dbReference>
<dbReference type="PANTHER" id="PTHR43133">
    <property type="entry name" value="RNA POLYMERASE ECF-TYPE SIGMA FACTO"/>
    <property type="match status" value="1"/>
</dbReference>
<comment type="similarity">
    <text evidence="1">Belongs to the sigma-70 factor family. ECF subfamily.</text>
</comment>
<evidence type="ECO:0000259" key="5">
    <source>
        <dbReference type="Pfam" id="PF04542"/>
    </source>
</evidence>
<comment type="caution">
    <text evidence="7">The sequence shown here is derived from an EMBL/GenBank/DDBJ whole genome shotgun (WGS) entry which is preliminary data.</text>
</comment>
<protein>
    <submittedName>
        <fullName evidence="7">ECF subfamily RNA polymerase sigma factor</fullName>
    </submittedName>
</protein>
<gene>
    <name evidence="7" type="ORF">HOC_20568</name>
</gene>
<dbReference type="NCBIfam" id="TIGR02937">
    <property type="entry name" value="sigma70-ECF"/>
    <property type="match status" value="1"/>
</dbReference>
<dbReference type="Gene3D" id="1.10.1740.10">
    <property type="match status" value="1"/>
</dbReference>
<keyword evidence="2" id="KW-0805">Transcription regulation</keyword>
<dbReference type="Gene3D" id="1.10.10.10">
    <property type="entry name" value="Winged helix-like DNA-binding domain superfamily/Winged helix DNA-binding domain"/>
    <property type="match status" value="1"/>
</dbReference>
<evidence type="ECO:0000259" key="6">
    <source>
        <dbReference type="Pfam" id="PF08281"/>
    </source>
</evidence>
<dbReference type="GO" id="GO:0003677">
    <property type="term" value="F:DNA binding"/>
    <property type="evidence" value="ECO:0007669"/>
    <property type="project" value="InterPro"/>
</dbReference>
<name>A0A059G0R7_9PROT</name>
<dbReference type="PATRIC" id="fig|1280953.3.peg.4079"/>
<dbReference type="Proteomes" id="UP000024942">
    <property type="component" value="Unassembled WGS sequence"/>
</dbReference>
<evidence type="ECO:0000256" key="2">
    <source>
        <dbReference type="ARBA" id="ARBA00023015"/>
    </source>
</evidence>
<dbReference type="InterPro" id="IPR013324">
    <property type="entry name" value="RNA_pol_sigma_r3/r4-like"/>
</dbReference>
<keyword evidence="4" id="KW-0804">Transcription</keyword>
<dbReference type="SUPFAM" id="SSF88659">
    <property type="entry name" value="Sigma3 and sigma4 domains of RNA polymerase sigma factors"/>
    <property type="match status" value="1"/>
</dbReference>
<dbReference type="InterPro" id="IPR013249">
    <property type="entry name" value="RNA_pol_sigma70_r4_t2"/>
</dbReference>
<evidence type="ECO:0000256" key="1">
    <source>
        <dbReference type="ARBA" id="ARBA00010641"/>
    </source>
</evidence>
<dbReference type="eggNOG" id="COG1595">
    <property type="taxonomic scope" value="Bacteria"/>
</dbReference>
<organism evidence="7 8">
    <name type="scientific">Hyphomonas oceanitis SCH89</name>
    <dbReference type="NCBI Taxonomy" id="1280953"/>
    <lineage>
        <taxon>Bacteria</taxon>
        <taxon>Pseudomonadati</taxon>
        <taxon>Pseudomonadota</taxon>
        <taxon>Alphaproteobacteria</taxon>
        <taxon>Hyphomonadales</taxon>
        <taxon>Hyphomonadaceae</taxon>
        <taxon>Hyphomonas</taxon>
    </lineage>
</organism>
<dbReference type="PANTHER" id="PTHR43133:SF63">
    <property type="entry name" value="RNA POLYMERASE SIGMA FACTOR FECI-RELATED"/>
    <property type="match status" value="1"/>
</dbReference>
<dbReference type="InterPro" id="IPR013325">
    <property type="entry name" value="RNA_pol_sigma_r2"/>
</dbReference>
<dbReference type="GO" id="GO:0006352">
    <property type="term" value="P:DNA-templated transcription initiation"/>
    <property type="evidence" value="ECO:0007669"/>
    <property type="project" value="InterPro"/>
</dbReference>
<proteinExistence type="inferred from homology"/>
<dbReference type="InterPro" id="IPR007627">
    <property type="entry name" value="RNA_pol_sigma70_r2"/>
</dbReference>
<keyword evidence="8" id="KW-1185">Reference proteome</keyword>
<feature type="domain" description="RNA polymerase sigma factor 70 region 4 type 2" evidence="6">
    <location>
        <begin position="134"/>
        <end position="184"/>
    </location>
</feature>
<dbReference type="GO" id="GO:0016987">
    <property type="term" value="F:sigma factor activity"/>
    <property type="evidence" value="ECO:0007669"/>
    <property type="project" value="UniProtKB-KW"/>
</dbReference>
<accession>A0A059G0R7</accession>
<dbReference type="InterPro" id="IPR039425">
    <property type="entry name" value="RNA_pol_sigma-70-like"/>
</dbReference>
<evidence type="ECO:0000256" key="3">
    <source>
        <dbReference type="ARBA" id="ARBA00023082"/>
    </source>
</evidence>
<evidence type="ECO:0000313" key="7">
    <source>
        <dbReference type="EMBL" id="KCZ97429.1"/>
    </source>
</evidence>